<evidence type="ECO:0000313" key="5">
    <source>
        <dbReference type="Proteomes" id="UP000229916"/>
    </source>
</evidence>
<keyword evidence="1 4" id="KW-0808">Transferase</keyword>
<name>A0A2M7ALB6_UNCKA</name>
<evidence type="ECO:0000259" key="3">
    <source>
        <dbReference type="Pfam" id="PF01467"/>
    </source>
</evidence>
<dbReference type="Gene3D" id="3.40.50.620">
    <property type="entry name" value="HUPs"/>
    <property type="match status" value="1"/>
</dbReference>
<organism evidence="4 5">
    <name type="scientific">candidate division WWE3 bacterium CG06_land_8_20_14_3_00_42_16</name>
    <dbReference type="NCBI Taxonomy" id="1975083"/>
    <lineage>
        <taxon>Bacteria</taxon>
        <taxon>Katanobacteria</taxon>
    </lineage>
</organism>
<protein>
    <submittedName>
        <fullName evidence="4">D-glycero-beta-D-manno-heptose 1-phosphate adenylyltransferase</fullName>
    </submittedName>
</protein>
<comment type="caution">
    <text evidence="4">The sequence shown here is derived from an EMBL/GenBank/DDBJ whole genome shotgun (WGS) entry which is preliminary data.</text>
</comment>
<dbReference type="SUPFAM" id="SSF52374">
    <property type="entry name" value="Nucleotidylyl transferase"/>
    <property type="match status" value="1"/>
</dbReference>
<evidence type="ECO:0000256" key="1">
    <source>
        <dbReference type="ARBA" id="ARBA00022679"/>
    </source>
</evidence>
<dbReference type="PANTHER" id="PTHR43793">
    <property type="entry name" value="FAD SYNTHASE"/>
    <property type="match status" value="1"/>
</dbReference>
<sequence>MLSIKRLTTFRQSAKRSHQKIVLVSGCFDLLHIGHLRFLKEAKKKGDLLAVAVLSDDFVRDRKGAGRPIFDAKERLEMIQGLKVVDLAIVISFDEVEELLRLLQPNGYVVGGDRKKQTIPEEKFLQKFKIPSRFTKRHGDRSTTKLIPKLLQSAKNF</sequence>
<dbReference type="AlphaFoldDB" id="A0A2M7ALB6"/>
<gene>
    <name evidence="4" type="ORF">COS81_04835</name>
</gene>
<evidence type="ECO:0000256" key="2">
    <source>
        <dbReference type="ARBA" id="ARBA00022695"/>
    </source>
</evidence>
<proteinExistence type="predicted"/>
<evidence type="ECO:0000313" key="4">
    <source>
        <dbReference type="EMBL" id="PIU68191.1"/>
    </source>
</evidence>
<dbReference type="Proteomes" id="UP000229916">
    <property type="component" value="Unassembled WGS sequence"/>
</dbReference>
<dbReference type="NCBIfam" id="TIGR00125">
    <property type="entry name" value="cyt_tran_rel"/>
    <property type="match status" value="1"/>
</dbReference>
<reference evidence="5" key="1">
    <citation type="submission" date="2017-09" db="EMBL/GenBank/DDBJ databases">
        <title>Depth-based differentiation of microbial function through sediment-hosted aquifers and enrichment of novel symbionts in the deep terrestrial subsurface.</title>
        <authorList>
            <person name="Probst A.J."/>
            <person name="Ladd B."/>
            <person name="Jarett J.K."/>
            <person name="Geller-Mcgrath D.E."/>
            <person name="Sieber C.M.K."/>
            <person name="Emerson J.B."/>
            <person name="Anantharaman K."/>
            <person name="Thomas B.C."/>
            <person name="Malmstrom R."/>
            <person name="Stieglmeier M."/>
            <person name="Klingl A."/>
            <person name="Woyke T."/>
            <person name="Ryan C.M."/>
            <person name="Banfield J.F."/>
        </authorList>
    </citation>
    <scope>NUCLEOTIDE SEQUENCE [LARGE SCALE GENOMIC DNA]</scope>
</reference>
<keyword evidence="2 4" id="KW-0548">Nucleotidyltransferase</keyword>
<feature type="domain" description="Cytidyltransferase-like" evidence="3">
    <location>
        <begin position="24"/>
        <end position="121"/>
    </location>
</feature>
<dbReference type="GO" id="GO:0016779">
    <property type="term" value="F:nucleotidyltransferase activity"/>
    <property type="evidence" value="ECO:0007669"/>
    <property type="project" value="UniProtKB-KW"/>
</dbReference>
<dbReference type="Pfam" id="PF01467">
    <property type="entry name" value="CTP_transf_like"/>
    <property type="match status" value="1"/>
</dbReference>
<accession>A0A2M7ALB6</accession>
<dbReference type="InterPro" id="IPR014729">
    <property type="entry name" value="Rossmann-like_a/b/a_fold"/>
</dbReference>
<dbReference type="InterPro" id="IPR050385">
    <property type="entry name" value="Archaeal_FAD_synthase"/>
</dbReference>
<dbReference type="InterPro" id="IPR004821">
    <property type="entry name" value="Cyt_trans-like"/>
</dbReference>
<dbReference type="PANTHER" id="PTHR43793:SF1">
    <property type="entry name" value="FAD SYNTHASE"/>
    <property type="match status" value="1"/>
</dbReference>
<dbReference type="EMBL" id="PEWD01000094">
    <property type="protein sequence ID" value="PIU68191.1"/>
    <property type="molecule type" value="Genomic_DNA"/>
</dbReference>